<dbReference type="PROSITE" id="PS50076">
    <property type="entry name" value="DNAJ_2"/>
    <property type="match status" value="1"/>
</dbReference>
<evidence type="ECO:0000313" key="3">
    <source>
        <dbReference type="Proteomes" id="UP001177140"/>
    </source>
</evidence>
<dbReference type="AlphaFoldDB" id="A0AA42B021"/>
<dbReference type="Gene3D" id="1.10.287.110">
    <property type="entry name" value="DnaJ domain"/>
    <property type="match status" value="1"/>
</dbReference>
<keyword evidence="3" id="KW-1185">Reference proteome</keyword>
<evidence type="ECO:0000313" key="2">
    <source>
        <dbReference type="EMBL" id="MCL7045436.1"/>
    </source>
</evidence>
<dbReference type="PRINTS" id="PR00625">
    <property type="entry name" value="JDOMAIN"/>
</dbReference>
<dbReference type="PANTHER" id="PTHR45098:SF1">
    <property type="entry name" value="DNAJ DOMAIN CONTAINING PROTEIN, EXPRESSED"/>
    <property type="match status" value="1"/>
</dbReference>
<comment type="caution">
    <text evidence="2">The sequence shown here is derived from an EMBL/GenBank/DDBJ whole genome shotgun (WGS) entry which is preliminary data.</text>
</comment>
<evidence type="ECO:0000259" key="1">
    <source>
        <dbReference type="PROSITE" id="PS50076"/>
    </source>
</evidence>
<dbReference type="PANTHER" id="PTHR45098">
    <property type="entry name" value="DNAJ DOMAIN CONTAINING PROTEIN, EXPRESSED"/>
    <property type="match status" value="1"/>
</dbReference>
<gene>
    <name evidence="2" type="ORF">MKW94_005956</name>
</gene>
<dbReference type="CDD" id="cd06257">
    <property type="entry name" value="DnaJ"/>
    <property type="match status" value="1"/>
</dbReference>
<reference evidence="2" key="1">
    <citation type="submission" date="2022-03" db="EMBL/GenBank/DDBJ databases">
        <title>A functionally conserved STORR gene fusion in Papaver species that diverged 16.8 million years ago.</title>
        <authorList>
            <person name="Catania T."/>
        </authorList>
    </citation>
    <scope>NUCLEOTIDE SEQUENCE</scope>
    <source>
        <strain evidence="2">S-191538</strain>
    </source>
</reference>
<name>A0AA42B021_PAPNU</name>
<dbReference type="EMBL" id="JAJJMA010269816">
    <property type="protein sequence ID" value="MCL7045436.1"/>
    <property type="molecule type" value="Genomic_DNA"/>
</dbReference>
<organism evidence="2 3">
    <name type="scientific">Papaver nudicaule</name>
    <name type="common">Iceland poppy</name>
    <dbReference type="NCBI Taxonomy" id="74823"/>
    <lineage>
        <taxon>Eukaryota</taxon>
        <taxon>Viridiplantae</taxon>
        <taxon>Streptophyta</taxon>
        <taxon>Embryophyta</taxon>
        <taxon>Tracheophyta</taxon>
        <taxon>Spermatophyta</taxon>
        <taxon>Magnoliopsida</taxon>
        <taxon>Ranunculales</taxon>
        <taxon>Papaveraceae</taxon>
        <taxon>Papaveroideae</taxon>
        <taxon>Papaver</taxon>
    </lineage>
</organism>
<dbReference type="SMART" id="SM00271">
    <property type="entry name" value="DnaJ"/>
    <property type="match status" value="1"/>
</dbReference>
<feature type="domain" description="J" evidence="1">
    <location>
        <begin position="4"/>
        <end position="74"/>
    </location>
</feature>
<protein>
    <recommendedName>
        <fullName evidence="1">J domain-containing protein</fullName>
    </recommendedName>
</protein>
<accession>A0AA42B021</accession>
<dbReference type="InterPro" id="IPR001623">
    <property type="entry name" value="DnaJ_domain"/>
</dbReference>
<dbReference type="InterPro" id="IPR036869">
    <property type="entry name" value="J_dom_sf"/>
</dbReference>
<proteinExistence type="predicted"/>
<dbReference type="Proteomes" id="UP001177140">
    <property type="component" value="Unassembled WGS sequence"/>
</dbReference>
<sequence>MEIDHYVVLGLPSGEQGARLTDADIKKAYKIKALELHPDKRPDNPNANINFLKLSESYEILKDEAQRKILDDRLSKRKLNAYLQKREGASLSGDTKVRMWLDKFGRF</sequence>
<dbReference type="Pfam" id="PF00226">
    <property type="entry name" value="DnaJ"/>
    <property type="match status" value="1"/>
</dbReference>
<dbReference type="SUPFAM" id="SSF46565">
    <property type="entry name" value="Chaperone J-domain"/>
    <property type="match status" value="1"/>
</dbReference>